<sequence>MRGYQQAQGGREGCARQPLPADCPICFEEIVEGKGVDFCRVCGHNVHCDCQQRWASAGKSDTCPWLWCK</sequence>
<dbReference type="EMBL" id="CAXAMM010038335">
    <property type="protein sequence ID" value="CAK9078431.1"/>
    <property type="molecule type" value="Genomic_DNA"/>
</dbReference>
<gene>
    <name evidence="3" type="ORF">SCF082_LOCUS37509</name>
</gene>
<proteinExistence type="predicted"/>
<keyword evidence="1" id="KW-0863">Zinc-finger</keyword>
<keyword evidence="1" id="KW-0479">Metal-binding</keyword>
<comment type="caution">
    <text evidence="3">The sequence shown here is derived from an EMBL/GenBank/DDBJ whole genome shotgun (WGS) entry which is preliminary data.</text>
</comment>
<dbReference type="Gene3D" id="3.30.40.10">
    <property type="entry name" value="Zinc/RING finger domain, C3HC4 (zinc finger)"/>
    <property type="match status" value="1"/>
</dbReference>
<keyword evidence="4" id="KW-1185">Reference proteome</keyword>
<dbReference type="PROSITE" id="PS50089">
    <property type="entry name" value="ZF_RING_2"/>
    <property type="match status" value="1"/>
</dbReference>
<evidence type="ECO:0000313" key="3">
    <source>
        <dbReference type="EMBL" id="CAK9078431.1"/>
    </source>
</evidence>
<dbReference type="InterPro" id="IPR013083">
    <property type="entry name" value="Znf_RING/FYVE/PHD"/>
</dbReference>
<evidence type="ECO:0000256" key="1">
    <source>
        <dbReference type="PROSITE-ProRule" id="PRU00175"/>
    </source>
</evidence>
<evidence type="ECO:0000259" key="2">
    <source>
        <dbReference type="PROSITE" id="PS50089"/>
    </source>
</evidence>
<dbReference type="Pfam" id="PF13639">
    <property type="entry name" value="zf-RING_2"/>
    <property type="match status" value="1"/>
</dbReference>
<keyword evidence="1" id="KW-0862">Zinc</keyword>
<evidence type="ECO:0000313" key="4">
    <source>
        <dbReference type="Proteomes" id="UP001642464"/>
    </source>
</evidence>
<name>A0ABP0PQW5_9DINO</name>
<feature type="domain" description="RING-type" evidence="2">
    <location>
        <begin position="23"/>
        <end position="64"/>
    </location>
</feature>
<reference evidence="3 4" key="1">
    <citation type="submission" date="2024-02" db="EMBL/GenBank/DDBJ databases">
        <authorList>
            <person name="Chen Y."/>
            <person name="Shah S."/>
            <person name="Dougan E. K."/>
            <person name="Thang M."/>
            <person name="Chan C."/>
        </authorList>
    </citation>
    <scope>NUCLEOTIDE SEQUENCE [LARGE SCALE GENOMIC DNA]</scope>
</reference>
<dbReference type="InterPro" id="IPR001841">
    <property type="entry name" value="Znf_RING"/>
</dbReference>
<protein>
    <submittedName>
        <fullName evidence="3">SWIM-type domain-containing protein</fullName>
    </submittedName>
</protein>
<dbReference type="Proteomes" id="UP001642464">
    <property type="component" value="Unassembled WGS sequence"/>
</dbReference>
<dbReference type="SUPFAM" id="SSF57850">
    <property type="entry name" value="RING/U-box"/>
    <property type="match status" value="1"/>
</dbReference>
<accession>A0ABP0PQW5</accession>
<organism evidence="3 4">
    <name type="scientific">Durusdinium trenchii</name>
    <dbReference type="NCBI Taxonomy" id="1381693"/>
    <lineage>
        <taxon>Eukaryota</taxon>
        <taxon>Sar</taxon>
        <taxon>Alveolata</taxon>
        <taxon>Dinophyceae</taxon>
        <taxon>Suessiales</taxon>
        <taxon>Symbiodiniaceae</taxon>
        <taxon>Durusdinium</taxon>
    </lineage>
</organism>